<keyword evidence="3" id="KW-0813">Transport</keyword>
<feature type="transmembrane region" description="Helical" evidence="12">
    <location>
        <begin position="390"/>
        <end position="409"/>
    </location>
</feature>
<protein>
    <recommendedName>
        <fullName evidence="15">Sodium-coupled monocarboxylate transporter 1</fullName>
    </recommendedName>
</protein>
<dbReference type="PROSITE" id="PS50283">
    <property type="entry name" value="NA_SOLUT_SYMP_3"/>
    <property type="match status" value="1"/>
</dbReference>
<dbReference type="PANTHER" id="PTHR42985:SF39">
    <property type="entry name" value="GH10366P"/>
    <property type="match status" value="1"/>
</dbReference>
<feature type="transmembrane region" description="Helical" evidence="12">
    <location>
        <begin position="234"/>
        <end position="263"/>
    </location>
</feature>
<evidence type="ECO:0000256" key="7">
    <source>
        <dbReference type="ARBA" id="ARBA00023053"/>
    </source>
</evidence>
<dbReference type="EnsemblMetazoa" id="XM_014395237.2">
    <property type="protein sequence ID" value="XP_014250723.1"/>
    <property type="gene ID" value="LOC106667349"/>
</dbReference>
<dbReference type="CDD" id="cd11492">
    <property type="entry name" value="SLC5sbd_NIS-SMVT"/>
    <property type="match status" value="1"/>
</dbReference>
<keyword evidence="9 12" id="KW-0472">Membrane</keyword>
<evidence type="ECO:0000256" key="9">
    <source>
        <dbReference type="ARBA" id="ARBA00023136"/>
    </source>
</evidence>
<evidence type="ECO:0000256" key="10">
    <source>
        <dbReference type="ARBA" id="ARBA00023201"/>
    </source>
</evidence>
<feature type="transmembrane region" description="Helical" evidence="12">
    <location>
        <begin position="447"/>
        <end position="466"/>
    </location>
</feature>
<dbReference type="KEGG" id="clec:106667349"/>
<evidence type="ECO:0000256" key="11">
    <source>
        <dbReference type="RuleBase" id="RU362091"/>
    </source>
</evidence>
<feature type="transmembrane region" description="Helical" evidence="12">
    <location>
        <begin position="330"/>
        <end position="355"/>
    </location>
</feature>
<dbReference type="OrthoDB" id="6132759at2759"/>
<feature type="transmembrane region" description="Helical" evidence="12">
    <location>
        <begin position="89"/>
        <end position="112"/>
    </location>
</feature>
<feature type="transmembrane region" description="Helical" evidence="12">
    <location>
        <begin position="50"/>
        <end position="77"/>
    </location>
</feature>
<evidence type="ECO:0000256" key="2">
    <source>
        <dbReference type="ARBA" id="ARBA00006434"/>
    </source>
</evidence>
<dbReference type="InterPro" id="IPR038377">
    <property type="entry name" value="Na/Glc_symporter_sf"/>
</dbReference>
<comment type="subcellular location">
    <subcellularLocation>
        <location evidence="1">Cell membrane</location>
        <topology evidence="1">Multi-pass membrane protein</topology>
    </subcellularLocation>
</comment>
<organism evidence="13 14">
    <name type="scientific">Cimex lectularius</name>
    <name type="common">Bed bug</name>
    <name type="synonym">Acanthia lectularia</name>
    <dbReference type="NCBI Taxonomy" id="79782"/>
    <lineage>
        <taxon>Eukaryota</taxon>
        <taxon>Metazoa</taxon>
        <taxon>Ecdysozoa</taxon>
        <taxon>Arthropoda</taxon>
        <taxon>Hexapoda</taxon>
        <taxon>Insecta</taxon>
        <taxon>Pterygota</taxon>
        <taxon>Neoptera</taxon>
        <taxon>Paraneoptera</taxon>
        <taxon>Hemiptera</taxon>
        <taxon>Heteroptera</taxon>
        <taxon>Panheteroptera</taxon>
        <taxon>Cimicomorpha</taxon>
        <taxon>Cimicidae</taxon>
        <taxon>Cimex</taxon>
    </lineage>
</organism>
<keyword evidence="14" id="KW-1185">Reference proteome</keyword>
<dbReference type="GO" id="GO:0005886">
    <property type="term" value="C:plasma membrane"/>
    <property type="evidence" value="ECO:0007669"/>
    <property type="project" value="UniProtKB-SubCell"/>
</dbReference>
<dbReference type="AlphaFoldDB" id="A0A8I6RQK3"/>
<evidence type="ECO:0000313" key="14">
    <source>
        <dbReference type="Proteomes" id="UP000494040"/>
    </source>
</evidence>
<feature type="transmembrane region" description="Helical" evidence="12">
    <location>
        <begin position="415"/>
        <end position="440"/>
    </location>
</feature>
<gene>
    <name evidence="13" type="primary">106667349</name>
</gene>
<name>A0A8I6RQK3_CIMLE</name>
<feature type="transmembrane region" description="Helical" evidence="12">
    <location>
        <begin position="194"/>
        <end position="214"/>
    </location>
</feature>
<feature type="transmembrane region" description="Helical" evidence="12">
    <location>
        <begin position="133"/>
        <end position="158"/>
    </location>
</feature>
<comment type="similarity">
    <text evidence="2 11">Belongs to the sodium:solute symporter (SSF) (TC 2.A.21) family.</text>
</comment>
<dbReference type="InterPro" id="IPR001734">
    <property type="entry name" value="Na/solute_symporter"/>
</dbReference>
<keyword evidence="4" id="KW-1003">Cell membrane</keyword>
<proteinExistence type="inferred from homology"/>
<dbReference type="OMA" id="TYEHIYS"/>
<reference evidence="13" key="1">
    <citation type="submission" date="2022-01" db="UniProtKB">
        <authorList>
            <consortium name="EnsemblMetazoa"/>
        </authorList>
    </citation>
    <scope>IDENTIFICATION</scope>
</reference>
<evidence type="ECO:0000256" key="8">
    <source>
        <dbReference type="ARBA" id="ARBA00023065"/>
    </source>
</evidence>
<feature type="transmembrane region" description="Helical" evidence="12">
    <location>
        <begin position="164"/>
        <end position="182"/>
    </location>
</feature>
<dbReference type="GO" id="GO:0015293">
    <property type="term" value="F:symporter activity"/>
    <property type="evidence" value="ECO:0007669"/>
    <property type="project" value="TreeGrafter"/>
</dbReference>
<dbReference type="InterPro" id="IPR051163">
    <property type="entry name" value="Sodium:Solute_Symporter_SSF"/>
</dbReference>
<evidence type="ECO:0000313" key="13">
    <source>
        <dbReference type="EnsemblMetazoa" id="XP_014250723.1"/>
    </source>
</evidence>
<feature type="transmembrane region" description="Helical" evidence="12">
    <location>
        <begin position="20"/>
        <end position="38"/>
    </location>
</feature>
<accession>A0A8I6RQK3</accession>
<feature type="transmembrane region" description="Helical" evidence="12">
    <location>
        <begin position="511"/>
        <end position="533"/>
    </location>
</feature>
<feature type="transmembrane region" description="Helical" evidence="12">
    <location>
        <begin position="284"/>
        <end position="310"/>
    </location>
</feature>
<keyword evidence="6 12" id="KW-1133">Transmembrane helix</keyword>
<dbReference type="PANTHER" id="PTHR42985">
    <property type="entry name" value="SODIUM-COUPLED MONOCARBOXYLATE TRANSPORTER"/>
    <property type="match status" value="1"/>
</dbReference>
<evidence type="ECO:0000256" key="6">
    <source>
        <dbReference type="ARBA" id="ARBA00022989"/>
    </source>
</evidence>
<keyword evidence="10" id="KW-0739">Sodium transport</keyword>
<dbReference type="GO" id="GO:0006814">
    <property type="term" value="P:sodium ion transport"/>
    <property type="evidence" value="ECO:0007669"/>
    <property type="project" value="UniProtKB-KW"/>
</dbReference>
<evidence type="ECO:0000256" key="5">
    <source>
        <dbReference type="ARBA" id="ARBA00022692"/>
    </source>
</evidence>
<dbReference type="Pfam" id="PF00474">
    <property type="entry name" value="SSF"/>
    <property type="match status" value="1"/>
</dbReference>
<evidence type="ECO:0000256" key="1">
    <source>
        <dbReference type="ARBA" id="ARBA00004651"/>
    </source>
</evidence>
<dbReference type="NCBIfam" id="TIGR00813">
    <property type="entry name" value="sss"/>
    <property type="match status" value="1"/>
</dbReference>
<sequence>MDLRNQCKEEGGWFGVFDYGVLAVVLIVSSLIGIIFSRRSRGTQETSEDFFVGGSLGTVPTALSLGAGFITAIELLGNPAEVYSHGTQFWMICLSFLLVVPVTSYLFLPVFMKLRLTSSYEYLELRFNRTTRVFAAVMYIAQTVFYTSVAVYAPALALSNVTGLNTYVAVTVVYVVCVFYASQGGMKAVIMTDTFQSAVLLLSIAAVLFTGLALTPGGVQRVYESNLSSGRFEFFIMNSSLVIRHSFWSVVVGGTFYWATMFCSNQATIQKYLSVDSIRSARMALWASSFGLVLVFTVNFCTGLILYDYYKGCDPFLNKEISDMDELLPYYVINALGNLTGVPGLFVSGIFAASLGTVASSVNSLSAVTLKDLVSGPCGFALPAERGRSLSKWISLFYGLASFCLVFVVERLGGVLQLALSFNGLTGGVTLGLFSLGVLFPWAESKGALAGGLSGLLLVGWIGLGAQATMATTGWEPGDAKPVSVLGCLCNRTLSDEVHAEPSLWVYKISYLWYSAIGCLCTFLVGAAVSLAAGPERPYRLNHDLLAPPVKHLMFALPPGLQSRLWVVQEVKDQDVKEVKSPPANESKVEEKV</sequence>
<evidence type="ECO:0008006" key="15">
    <source>
        <dbReference type="Google" id="ProtNLM"/>
    </source>
</evidence>
<keyword evidence="5 12" id="KW-0812">Transmembrane</keyword>
<keyword evidence="7" id="KW-0915">Sodium</keyword>
<dbReference type="Proteomes" id="UP000494040">
    <property type="component" value="Unassembled WGS sequence"/>
</dbReference>
<dbReference type="Gene3D" id="1.20.1730.10">
    <property type="entry name" value="Sodium/glucose cotransporter"/>
    <property type="match status" value="1"/>
</dbReference>
<keyword evidence="8" id="KW-0406">Ion transport</keyword>
<evidence type="ECO:0000256" key="4">
    <source>
        <dbReference type="ARBA" id="ARBA00022475"/>
    </source>
</evidence>
<evidence type="ECO:0000256" key="12">
    <source>
        <dbReference type="SAM" id="Phobius"/>
    </source>
</evidence>
<evidence type="ECO:0000256" key="3">
    <source>
        <dbReference type="ARBA" id="ARBA00022448"/>
    </source>
</evidence>